<dbReference type="EMBL" id="KI659575">
    <property type="protein sequence ID" value="ETN79285.1"/>
    <property type="molecule type" value="Genomic_DNA"/>
</dbReference>
<dbReference type="Proteomes" id="UP000053676">
    <property type="component" value="Unassembled WGS sequence"/>
</dbReference>
<gene>
    <name evidence="1" type="ORF">NECAME_02711</name>
</gene>
<dbReference type="KEGG" id="nai:NECAME_02711"/>
<proteinExistence type="predicted"/>
<sequence length="67" mass="7884">MSTACSFRVKREELAHREKFGLGATDSFVRISEKTALFAVPQFCPMRAPERWMIRSVYGKVNFWKQR</sequence>
<dbReference type="AlphaFoldDB" id="W2TB86"/>
<organism evidence="1 2">
    <name type="scientific">Necator americanus</name>
    <name type="common">Human hookworm</name>
    <dbReference type="NCBI Taxonomy" id="51031"/>
    <lineage>
        <taxon>Eukaryota</taxon>
        <taxon>Metazoa</taxon>
        <taxon>Ecdysozoa</taxon>
        <taxon>Nematoda</taxon>
        <taxon>Chromadorea</taxon>
        <taxon>Rhabditida</taxon>
        <taxon>Rhabditina</taxon>
        <taxon>Rhabditomorpha</taxon>
        <taxon>Strongyloidea</taxon>
        <taxon>Ancylostomatidae</taxon>
        <taxon>Bunostominae</taxon>
        <taxon>Necator</taxon>
    </lineage>
</organism>
<evidence type="ECO:0000313" key="1">
    <source>
        <dbReference type="EMBL" id="ETN79285.1"/>
    </source>
</evidence>
<protein>
    <submittedName>
        <fullName evidence="1">Uncharacterized protein</fullName>
    </submittedName>
</protein>
<evidence type="ECO:0000313" key="2">
    <source>
        <dbReference type="Proteomes" id="UP000053676"/>
    </source>
</evidence>
<accession>W2TB86</accession>
<keyword evidence="2" id="KW-1185">Reference proteome</keyword>
<reference evidence="2" key="1">
    <citation type="journal article" date="2014" name="Nat. Genet.">
        <title>Genome of the human hookworm Necator americanus.</title>
        <authorList>
            <person name="Tang Y.T."/>
            <person name="Gao X."/>
            <person name="Rosa B.A."/>
            <person name="Abubucker S."/>
            <person name="Hallsworth-Pepin K."/>
            <person name="Martin J."/>
            <person name="Tyagi R."/>
            <person name="Heizer E."/>
            <person name="Zhang X."/>
            <person name="Bhonagiri-Palsikar V."/>
            <person name="Minx P."/>
            <person name="Warren W.C."/>
            <person name="Wang Q."/>
            <person name="Zhan B."/>
            <person name="Hotez P.J."/>
            <person name="Sternberg P.W."/>
            <person name="Dougall A."/>
            <person name="Gaze S.T."/>
            <person name="Mulvenna J."/>
            <person name="Sotillo J."/>
            <person name="Ranganathan S."/>
            <person name="Rabelo E.M."/>
            <person name="Wilson R.K."/>
            <person name="Felgner P.L."/>
            <person name="Bethony J."/>
            <person name="Hawdon J.M."/>
            <person name="Gasser R.B."/>
            <person name="Loukas A."/>
            <person name="Mitreva M."/>
        </authorList>
    </citation>
    <scope>NUCLEOTIDE SEQUENCE [LARGE SCALE GENOMIC DNA]</scope>
</reference>
<name>W2TB86_NECAM</name>